<feature type="chain" id="PRO_5026020696" evidence="1">
    <location>
        <begin position="18"/>
        <end position="146"/>
    </location>
</feature>
<dbReference type="EMBL" id="MU005572">
    <property type="protein sequence ID" value="KAF2689334.1"/>
    <property type="molecule type" value="Genomic_DNA"/>
</dbReference>
<dbReference type="AlphaFoldDB" id="A0A6G1JFI9"/>
<dbReference type="Proteomes" id="UP000799291">
    <property type="component" value="Unassembled WGS sequence"/>
</dbReference>
<evidence type="ECO:0000313" key="3">
    <source>
        <dbReference type="Proteomes" id="UP000799291"/>
    </source>
</evidence>
<keyword evidence="1" id="KW-0732">Signal</keyword>
<protein>
    <submittedName>
        <fullName evidence="2">Uncharacterized protein</fullName>
    </submittedName>
</protein>
<evidence type="ECO:0000313" key="2">
    <source>
        <dbReference type="EMBL" id="KAF2689334.1"/>
    </source>
</evidence>
<sequence length="146" mass="15573">MKLLPIAFAALAAVTAASPTLVKNSVSSVPERIAARQSCTCDSLCRKYKCCKGMDDWCGCSASAIATFEDAEAAAVEAHAAIEISKVQKRGLEARQRTCDSLCHKYNCCKGMEDWCGCSPSALASFQAAELVAREAGVEWKSPMNV</sequence>
<gene>
    <name evidence="2" type="ORF">K458DRAFT_400111</name>
</gene>
<evidence type="ECO:0000256" key="1">
    <source>
        <dbReference type="SAM" id="SignalP"/>
    </source>
</evidence>
<accession>A0A6G1JFI9</accession>
<feature type="signal peptide" evidence="1">
    <location>
        <begin position="1"/>
        <end position="17"/>
    </location>
</feature>
<keyword evidence="3" id="KW-1185">Reference proteome</keyword>
<name>A0A6G1JFI9_9PLEO</name>
<reference evidence="2" key="1">
    <citation type="journal article" date="2020" name="Stud. Mycol.">
        <title>101 Dothideomycetes genomes: a test case for predicting lifestyles and emergence of pathogens.</title>
        <authorList>
            <person name="Haridas S."/>
            <person name="Albert R."/>
            <person name="Binder M."/>
            <person name="Bloem J."/>
            <person name="Labutti K."/>
            <person name="Salamov A."/>
            <person name="Andreopoulos B."/>
            <person name="Baker S."/>
            <person name="Barry K."/>
            <person name="Bills G."/>
            <person name="Bluhm B."/>
            <person name="Cannon C."/>
            <person name="Castanera R."/>
            <person name="Culley D."/>
            <person name="Daum C."/>
            <person name="Ezra D."/>
            <person name="Gonzalez J."/>
            <person name="Henrissat B."/>
            <person name="Kuo A."/>
            <person name="Liang C."/>
            <person name="Lipzen A."/>
            <person name="Lutzoni F."/>
            <person name="Magnuson J."/>
            <person name="Mondo S."/>
            <person name="Nolan M."/>
            <person name="Ohm R."/>
            <person name="Pangilinan J."/>
            <person name="Park H.-J."/>
            <person name="Ramirez L."/>
            <person name="Alfaro M."/>
            <person name="Sun H."/>
            <person name="Tritt A."/>
            <person name="Yoshinaga Y."/>
            <person name="Zwiers L.-H."/>
            <person name="Turgeon B."/>
            <person name="Goodwin S."/>
            <person name="Spatafora J."/>
            <person name="Crous P."/>
            <person name="Grigoriev I."/>
        </authorList>
    </citation>
    <scope>NUCLEOTIDE SEQUENCE</scope>
    <source>
        <strain evidence="2">CBS 122367</strain>
    </source>
</reference>
<proteinExistence type="predicted"/>
<organism evidence="2 3">
    <name type="scientific">Lentithecium fluviatile CBS 122367</name>
    <dbReference type="NCBI Taxonomy" id="1168545"/>
    <lineage>
        <taxon>Eukaryota</taxon>
        <taxon>Fungi</taxon>
        <taxon>Dikarya</taxon>
        <taxon>Ascomycota</taxon>
        <taxon>Pezizomycotina</taxon>
        <taxon>Dothideomycetes</taxon>
        <taxon>Pleosporomycetidae</taxon>
        <taxon>Pleosporales</taxon>
        <taxon>Massarineae</taxon>
        <taxon>Lentitheciaceae</taxon>
        <taxon>Lentithecium</taxon>
    </lineage>
</organism>